<dbReference type="PROSITE" id="PS00678">
    <property type="entry name" value="WD_REPEATS_1"/>
    <property type="match status" value="1"/>
</dbReference>
<dbReference type="AlphaFoldDB" id="A0A067R9T7"/>
<feature type="repeat" description="WD" evidence="9">
    <location>
        <begin position="63"/>
        <end position="104"/>
    </location>
</feature>
<comment type="similarity">
    <text evidence="2">Belongs to the WD repeat HIR1 family.</text>
</comment>
<accession>A0A067R9T7</accession>
<dbReference type="PRINTS" id="PR00319">
    <property type="entry name" value="GPROTEINB"/>
</dbReference>
<protein>
    <recommendedName>
        <fullName evidence="10">CAF1B/HIR1 beta-propeller domain-containing protein</fullName>
    </recommendedName>
</protein>
<keyword evidence="12" id="KW-1185">Reference proteome</keyword>
<evidence type="ECO:0000256" key="1">
    <source>
        <dbReference type="ARBA" id="ARBA00004123"/>
    </source>
</evidence>
<feature type="repeat" description="WD" evidence="9">
    <location>
        <begin position="166"/>
        <end position="207"/>
    </location>
</feature>
<dbReference type="SMART" id="SM00320">
    <property type="entry name" value="WD40"/>
    <property type="match status" value="4"/>
</dbReference>
<dbReference type="Gene3D" id="2.130.10.10">
    <property type="entry name" value="YVTN repeat-like/Quinoprotein amine dehydrogenase"/>
    <property type="match status" value="2"/>
</dbReference>
<dbReference type="PANTHER" id="PTHR15271">
    <property type="entry name" value="CHROMATIN ASSEMBLY FACTOR 1 SUBUNIT B"/>
    <property type="match status" value="1"/>
</dbReference>
<dbReference type="OMA" id="CEIAWHD"/>
<evidence type="ECO:0000256" key="9">
    <source>
        <dbReference type="PROSITE-ProRule" id="PRU00221"/>
    </source>
</evidence>
<evidence type="ECO:0000256" key="6">
    <source>
        <dbReference type="ARBA" id="ARBA00022853"/>
    </source>
</evidence>
<dbReference type="Proteomes" id="UP000027135">
    <property type="component" value="Unassembled WGS sequence"/>
</dbReference>
<keyword evidence="3 9" id="KW-0853">WD repeat</keyword>
<evidence type="ECO:0000313" key="12">
    <source>
        <dbReference type="Proteomes" id="UP000027135"/>
    </source>
</evidence>
<sequence length="353" mass="39972">MKCTIPEISWHNRDPVLSVDVQRACKSENFERLATGGTDSHVVIWHVEIQVTGVVKVEFAADLQRHQKAVNVVRFSPSGEFLASADDESAIIIWKQKTDQDAPDLPLWDSDITTKEQWLGIRVLRGHVEDVYDLSWSPDSLNLISGSVDNSAILWDVHKGRNVGLLKEHKGFVQGVAWDPRNQYVATLSGDRMCRVYSVSSKKLVSRVSKAQLPVPDNSDLHGKVVRLFHDDTLKSFFRRLCFSPDGQLLIVPSGIIENPNSDKNSNAAFIFTRRMFNRPAVYLPSNNQHTVAVRCCPLLFELRDRESMFALPYRMVLAVATQNSVLLYDTQQPEPFGIVSNIHYTRLTDLTW</sequence>
<dbReference type="PROSITE" id="PS50082">
    <property type="entry name" value="WD_REPEATS_2"/>
    <property type="match status" value="3"/>
</dbReference>
<dbReference type="GO" id="GO:0006334">
    <property type="term" value="P:nucleosome assembly"/>
    <property type="evidence" value="ECO:0007669"/>
    <property type="project" value="TreeGrafter"/>
</dbReference>
<dbReference type="InterPro" id="IPR045145">
    <property type="entry name" value="PTHR15271"/>
</dbReference>
<dbReference type="GO" id="GO:0005634">
    <property type="term" value="C:nucleus"/>
    <property type="evidence" value="ECO:0007669"/>
    <property type="project" value="UniProtKB-SubCell"/>
</dbReference>
<dbReference type="STRING" id="136037.A0A067R9T7"/>
<keyword evidence="7" id="KW-0234">DNA repair</keyword>
<keyword evidence="8" id="KW-0539">Nucleus</keyword>
<dbReference type="PANTHER" id="PTHR15271:SF4">
    <property type="entry name" value="CHROMATIN ASSEMBLY FACTOR 1 SUBUNIT B"/>
    <property type="match status" value="1"/>
</dbReference>
<keyword evidence="4" id="KW-0677">Repeat</keyword>
<dbReference type="GO" id="GO:0033186">
    <property type="term" value="C:CAF-1 complex"/>
    <property type="evidence" value="ECO:0007669"/>
    <property type="project" value="TreeGrafter"/>
</dbReference>
<proteinExistence type="inferred from homology"/>
<name>A0A067R9T7_ZOONE</name>
<comment type="subcellular location">
    <subcellularLocation>
        <location evidence="1">Nucleus</location>
    </subcellularLocation>
</comment>
<dbReference type="GO" id="GO:0006281">
    <property type="term" value="P:DNA repair"/>
    <property type="evidence" value="ECO:0007669"/>
    <property type="project" value="UniProtKB-KW"/>
</dbReference>
<evidence type="ECO:0000259" key="10">
    <source>
        <dbReference type="Pfam" id="PF24105"/>
    </source>
</evidence>
<dbReference type="InterPro" id="IPR001632">
    <property type="entry name" value="WD40_G-protein_beta-like"/>
</dbReference>
<evidence type="ECO:0000256" key="4">
    <source>
        <dbReference type="ARBA" id="ARBA00022737"/>
    </source>
</evidence>
<dbReference type="GO" id="GO:0006335">
    <property type="term" value="P:DNA replication-dependent chromatin assembly"/>
    <property type="evidence" value="ECO:0007669"/>
    <property type="project" value="InterPro"/>
</dbReference>
<feature type="repeat" description="WD" evidence="9">
    <location>
        <begin position="124"/>
        <end position="165"/>
    </location>
</feature>
<organism evidence="11 12">
    <name type="scientific">Zootermopsis nevadensis</name>
    <name type="common">Dampwood termite</name>
    <dbReference type="NCBI Taxonomy" id="136037"/>
    <lineage>
        <taxon>Eukaryota</taxon>
        <taxon>Metazoa</taxon>
        <taxon>Ecdysozoa</taxon>
        <taxon>Arthropoda</taxon>
        <taxon>Hexapoda</taxon>
        <taxon>Insecta</taxon>
        <taxon>Pterygota</taxon>
        <taxon>Neoptera</taxon>
        <taxon>Polyneoptera</taxon>
        <taxon>Dictyoptera</taxon>
        <taxon>Blattodea</taxon>
        <taxon>Blattoidea</taxon>
        <taxon>Termitoidae</taxon>
        <taxon>Termopsidae</taxon>
        <taxon>Zootermopsis</taxon>
    </lineage>
</organism>
<dbReference type="InParanoid" id="A0A067R9T7"/>
<evidence type="ECO:0000256" key="8">
    <source>
        <dbReference type="ARBA" id="ARBA00023242"/>
    </source>
</evidence>
<evidence type="ECO:0000313" key="11">
    <source>
        <dbReference type="EMBL" id="KDR20461.1"/>
    </source>
</evidence>
<dbReference type="InterPro" id="IPR001680">
    <property type="entry name" value="WD40_rpt"/>
</dbReference>
<reference evidence="11 12" key="1">
    <citation type="journal article" date="2014" name="Nat. Commun.">
        <title>Molecular traces of alternative social organization in a termite genome.</title>
        <authorList>
            <person name="Terrapon N."/>
            <person name="Li C."/>
            <person name="Robertson H.M."/>
            <person name="Ji L."/>
            <person name="Meng X."/>
            <person name="Booth W."/>
            <person name="Chen Z."/>
            <person name="Childers C.P."/>
            <person name="Glastad K.M."/>
            <person name="Gokhale K."/>
            <person name="Gowin J."/>
            <person name="Gronenberg W."/>
            <person name="Hermansen R.A."/>
            <person name="Hu H."/>
            <person name="Hunt B.G."/>
            <person name="Huylmans A.K."/>
            <person name="Khalil S.M."/>
            <person name="Mitchell R.D."/>
            <person name="Munoz-Torres M.C."/>
            <person name="Mustard J.A."/>
            <person name="Pan H."/>
            <person name="Reese J.T."/>
            <person name="Scharf M.E."/>
            <person name="Sun F."/>
            <person name="Vogel H."/>
            <person name="Xiao J."/>
            <person name="Yang W."/>
            <person name="Yang Z."/>
            <person name="Yang Z."/>
            <person name="Zhou J."/>
            <person name="Zhu J."/>
            <person name="Brent C.S."/>
            <person name="Elsik C.G."/>
            <person name="Goodisman M.A."/>
            <person name="Liberles D.A."/>
            <person name="Roe R.M."/>
            <person name="Vargo E.L."/>
            <person name="Vilcinskas A."/>
            <person name="Wang J."/>
            <person name="Bornberg-Bauer E."/>
            <person name="Korb J."/>
            <person name="Zhang G."/>
            <person name="Liebig J."/>
        </authorList>
    </citation>
    <scope>NUCLEOTIDE SEQUENCE [LARGE SCALE GENOMIC DNA]</scope>
    <source>
        <tissue evidence="11">Whole organism</tissue>
    </source>
</reference>
<evidence type="ECO:0000256" key="5">
    <source>
        <dbReference type="ARBA" id="ARBA00022763"/>
    </source>
</evidence>
<dbReference type="InterPro" id="IPR055410">
    <property type="entry name" value="Beta-prop_CAF1B_HIR1"/>
</dbReference>
<evidence type="ECO:0000256" key="3">
    <source>
        <dbReference type="ARBA" id="ARBA00022574"/>
    </source>
</evidence>
<dbReference type="Pfam" id="PF24105">
    <property type="entry name" value="Beta-prop_CAF1B_HIR1"/>
    <property type="match status" value="1"/>
</dbReference>
<dbReference type="eggNOG" id="KOG1009">
    <property type="taxonomic scope" value="Eukaryota"/>
</dbReference>
<dbReference type="InterPro" id="IPR036322">
    <property type="entry name" value="WD40_repeat_dom_sf"/>
</dbReference>
<dbReference type="EMBL" id="KK852603">
    <property type="protein sequence ID" value="KDR20461.1"/>
    <property type="molecule type" value="Genomic_DNA"/>
</dbReference>
<dbReference type="InterPro" id="IPR015943">
    <property type="entry name" value="WD40/YVTN_repeat-like_dom_sf"/>
</dbReference>
<keyword evidence="6" id="KW-0156">Chromatin regulator</keyword>
<feature type="domain" description="CAF1B/HIR1 beta-propeller" evidence="10">
    <location>
        <begin position="1"/>
        <end position="353"/>
    </location>
</feature>
<keyword evidence="5" id="KW-0227">DNA damage</keyword>
<dbReference type="SUPFAM" id="SSF50978">
    <property type="entry name" value="WD40 repeat-like"/>
    <property type="match status" value="1"/>
</dbReference>
<evidence type="ECO:0000256" key="2">
    <source>
        <dbReference type="ARBA" id="ARBA00007306"/>
    </source>
</evidence>
<dbReference type="InterPro" id="IPR019775">
    <property type="entry name" value="WD40_repeat_CS"/>
</dbReference>
<dbReference type="PROSITE" id="PS50294">
    <property type="entry name" value="WD_REPEATS_REGION"/>
    <property type="match status" value="2"/>
</dbReference>
<gene>
    <name evidence="11" type="ORF">L798_04615</name>
</gene>
<evidence type="ECO:0000256" key="7">
    <source>
        <dbReference type="ARBA" id="ARBA00023204"/>
    </source>
</evidence>